<gene>
    <name evidence="7" type="ORF">CJ205_00215</name>
</gene>
<evidence type="ECO:0000313" key="7">
    <source>
        <dbReference type="EMBL" id="PMC59165.1"/>
    </source>
</evidence>
<evidence type="ECO:0000256" key="4">
    <source>
        <dbReference type="ARBA" id="ARBA00022989"/>
    </source>
</evidence>
<dbReference type="STRING" id="84521.SAMN04487994_10021"/>
<keyword evidence="5 6" id="KW-0472">Membrane</keyword>
<evidence type="ECO:0000256" key="2">
    <source>
        <dbReference type="ARBA" id="ARBA00022475"/>
    </source>
</evidence>
<name>A0A1G8IS65_9LACT</name>
<dbReference type="OrthoDB" id="1653617at2"/>
<protein>
    <submittedName>
        <fullName evidence="7">Aromatic acid exporter family protein</fullName>
    </submittedName>
</protein>
<keyword evidence="4 6" id="KW-1133">Transmembrane helix</keyword>
<comment type="subcellular location">
    <subcellularLocation>
        <location evidence="1">Cell membrane</location>
        <topology evidence="1">Multi-pass membrane protein</topology>
    </subcellularLocation>
</comment>
<dbReference type="InterPro" id="IPR010343">
    <property type="entry name" value="ArAE_1"/>
</dbReference>
<evidence type="ECO:0000313" key="8">
    <source>
        <dbReference type="Proteomes" id="UP000235682"/>
    </source>
</evidence>
<evidence type="ECO:0000256" key="6">
    <source>
        <dbReference type="SAM" id="Phobius"/>
    </source>
</evidence>
<evidence type="ECO:0000256" key="3">
    <source>
        <dbReference type="ARBA" id="ARBA00022692"/>
    </source>
</evidence>
<dbReference type="EMBL" id="PNHE01000001">
    <property type="protein sequence ID" value="PMC59165.1"/>
    <property type="molecule type" value="Genomic_DNA"/>
</dbReference>
<sequence>MKIGARVFKTGLAITLSIFISMMITKGDGILAGLAAVYSTQPSVRKSYELFFQRVLSNIVGGIIAVVVTAFLGSSPLAIGFISILLIATLNTLNLGNYIGLALGTVIVLTARGDEQAVTITRAILRVGDTLIGVSVSFLINWLIYPPHYDAKMFTVIDQVSTEVIIWIRAFMRKNTDFTVLASDIKWARKQMKDFNQLFGLTRNEMILNKSKRVGLARKLVIYRYLGETTQSAIELLNVLHENNFVFDDFPDDLRIMIRHRLETLLAAHEQILMKFSGRVDPDEVNFIDMNVSSHKTYMKEFFDAAHEHEDDLMNGKDFMYNTESHRVIHIMSAIYKYEENLSTLNRLIRNFKSKQITKDLDLQLDDHHIY</sequence>
<accession>A0A1G8IS65</accession>
<dbReference type="PANTHER" id="PTHR30509:SF27">
    <property type="entry name" value="UPF0421 PROTEIN YGAE"/>
    <property type="match status" value="1"/>
</dbReference>
<reference evidence="7 8" key="1">
    <citation type="submission" date="2017-09" db="EMBL/GenBank/DDBJ databases">
        <title>Bacterial strain isolated from the female urinary microbiota.</title>
        <authorList>
            <person name="Thomas-White K."/>
            <person name="Kumar N."/>
            <person name="Forster S."/>
            <person name="Putonti C."/>
            <person name="Lawley T."/>
            <person name="Wolfe A.J."/>
        </authorList>
    </citation>
    <scope>NUCLEOTIDE SEQUENCE [LARGE SCALE GENOMIC DNA]</scope>
    <source>
        <strain evidence="7 8">UMB0852</strain>
    </source>
</reference>
<dbReference type="GO" id="GO:0005886">
    <property type="term" value="C:plasma membrane"/>
    <property type="evidence" value="ECO:0007669"/>
    <property type="project" value="UniProtKB-SubCell"/>
</dbReference>
<dbReference type="Pfam" id="PF06081">
    <property type="entry name" value="ArAE_1"/>
    <property type="match status" value="1"/>
</dbReference>
<keyword evidence="8" id="KW-1185">Reference proteome</keyword>
<proteinExistence type="predicted"/>
<feature type="transmembrane region" description="Helical" evidence="6">
    <location>
        <begin position="59"/>
        <end position="89"/>
    </location>
</feature>
<feature type="transmembrane region" description="Helical" evidence="6">
    <location>
        <begin position="12"/>
        <end position="38"/>
    </location>
</feature>
<keyword evidence="2" id="KW-1003">Cell membrane</keyword>
<dbReference type="PANTHER" id="PTHR30509">
    <property type="entry name" value="P-HYDROXYBENZOIC ACID EFFLUX PUMP SUBUNIT-RELATED"/>
    <property type="match status" value="1"/>
</dbReference>
<evidence type="ECO:0000256" key="1">
    <source>
        <dbReference type="ARBA" id="ARBA00004651"/>
    </source>
</evidence>
<dbReference type="Proteomes" id="UP000235682">
    <property type="component" value="Unassembled WGS sequence"/>
</dbReference>
<feature type="transmembrane region" description="Helical" evidence="6">
    <location>
        <begin position="123"/>
        <end position="145"/>
    </location>
</feature>
<organism evidence="7 8">
    <name type="scientific">Dolosicoccus paucivorans</name>
    <dbReference type="NCBI Taxonomy" id="84521"/>
    <lineage>
        <taxon>Bacteria</taxon>
        <taxon>Bacillati</taxon>
        <taxon>Bacillota</taxon>
        <taxon>Bacilli</taxon>
        <taxon>Lactobacillales</taxon>
        <taxon>Aerococcaceae</taxon>
        <taxon>Dolosicoccus</taxon>
    </lineage>
</organism>
<evidence type="ECO:0000256" key="5">
    <source>
        <dbReference type="ARBA" id="ARBA00023136"/>
    </source>
</evidence>
<keyword evidence="3 6" id="KW-0812">Transmembrane</keyword>
<dbReference type="AlphaFoldDB" id="A0A1G8IS65"/>
<comment type="caution">
    <text evidence="7">The sequence shown here is derived from an EMBL/GenBank/DDBJ whole genome shotgun (WGS) entry which is preliminary data.</text>
</comment>
<dbReference type="RefSeq" id="WP_092083787.1">
    <property type="nucleotide sequence ID" value="NZ_FNEL01000002.1"/>
</dbReference>